<protein>
    <submittedName>
        <fullName evidence="1">Uncharacterized protein</fullName>
    </submittedName>
</protein>
<dbReference type="EMBL" id="FR823298">
    <property type="protein sequence ID" value="CBZ41981.1"/>
    <property type="molecule type" value="Genomic_DNA"/>
</dbReference>
<evidence type="ECO:0000313" key="2">
    <source>
        <dbReference type="Proteomes" id="UP000007493"/>
    </source>
</evidence>
<reference evidence="1 2" key="1">
    <citation type="submission" date="2011-02" db="EMBL/GenBank/DDBJ databases">
        <authorList>
            <person name="Cornelissen A.A."/>
        </authorList>
    </citation>
    <scope>NUCLEOTIDE SEQUENCE [LARGE SCALE GENOMIC DNA]</scope>
</reference>
<reference evidence="1 2" key="2">
    <citation type="submission" date="2011-03" db="EMBL/GenBank/DDBJ databases">
        <title>The T7-Related Pseudomonas putida Phage phi15 Displays Virion-Associated Biofilm Eradication Properties.</title>
        <authorList>
            <person name="Cornelissen A."/>
            <person name="Ceyssens P.J."/>
            <person name="T'Syen J."/>
            <person name="Van Praet H."/>
        </authorList>
    </citation>
    <scope>NUCLEOTIDE SEQUENCE [LARGE SCALE GENOMIC DNA]</scope>
</reference>
<dbReference type="Proteomes" id="UP000007493">
    <property type="component" value="Segment"/>
</dbReference>
<dbReference type="RefSeq" id="YP_004286186.1">
    <property type="nucleotide sequence ID" value="NC_015208.1"/>
</dbReference>
<proteinExistence type="predicted"/>
<keyword evidence="2" id="KW-1185">Reference proteome</keyword>
<dbReference type="OrthoDB" id="19091at10239"/>
<accession>F0V6W9</accession>
<evidence type="ECO:0000313" key="1">
    <source>
        <dbReference type="EMBL" id="CBZ41981.1"/>
    </source>
</evidence>
<dbReference type="KEGG" id="vg:10322100"/>
<sequence>MSHILARPELAICDGGKLASGIWDALHPLQRVVFQSEKENKPPVYDELPGSVKRLLDQNVREHAPGIYSVRYLHPHFCRELVKEFRNADWQVNEEEPVEARTAFAKQDIKVEHFVYQLEDVRGRIKAVEDSSGQKPTQ</sequence>
<dbReference type="GeneID" id="10322100"/>
<name>F0V6W9_9CAUD</name>
<organism evidence="1 2">
    <name type="scientific">Pseudomonas phage phi15</name>
    <dbReference type="NCBI Taxonomy" id="988656"/>
    <lineage>
        <taxon>Viruses</taxon>
        <taxon>Duplodnaviria</taxon>
        <taxon>Heunggongvirae</taxon>
        <taxon>Uroviricota</taxon>
        <taxon>Caudoviricetes</taxon>
        <taxon>Autographivirales</taxon>
        <taxon>Autotranscriptaviridae</taxon>
        <taxon>Studiervirinae</taxon>
        <taxon>Troedvirus</taxon>
        <taxon>Troedvirus Phi15</taxon>
    </lineage>
</organism>